<dbReference type="EMBL" id="RCSS01000358">
    <property type="protein sequence ID" value="RVD91941.1"/>
    <property type="molecule type" value="Genomic_DNA"/>
</dbReference>
<comment type="caution">
    <text evidence="1">The sequence shown here is derived from an EMBL/GenBank/DDBJ whole genome shotgun (WGS) entry which is preliminary data.</text>
</comment>
<reference evidence="1 2" key="1">
    <citation type="submission" date="2018-10" db="EMBL/GenBank/DDBJ databases">
        <title>Draft genome sequence of the microsporidian Tubulinosema ratisbonensis.</title>
        <authorList>
            <person name="Polonais V."/>
            <person name="Peyretaillade E."/>
            <person name="Niehus S."/>
            <person name="Wawrzyniak I."/>
            <person name="Franchet A."/>
            <person name="Gaspin C."/>
            <person name="Reichstadt M."/>
            <person name="Belser C."/>
            <person name="Labadie K."/>
            <person name="Delbac F."/>
            <person name="Ferrandon D."/>
        </authorList>
    </citation>
    <scope>NUCLEOTIDE SEQUENCE [LARGE SCALE GENOMIC DNA]</scope>
    <source>
        <strain evidence="1 2">Franzen</strain>
    </source>
</reference>
<dbReference type="Proteomes" id="UP000282876">
    <property type="component" value="Unassembled WGS sequence"/>
</dbReference>
<keyword evidence="2" id="KW-1185">Reference proteome</keyword>
<evidence type="ECO:0000313" key="1">
    <source>
        <dbReference type="EMBL" id="RVD91941.1"/>
    </source>
</evidence>
<protein>
    <submittedName>
        <fullName evidence="1">Uncharacterized protein</fullName>
    </submittedName>
</protein>
<dbReference type="AlphaFoldDB" id="A0A437AL55"/>
<sequence length="166" mass="20001">MIRSLSLFILMRKKCECSCIGFKSKLQRESYLMGPFEQLKIEFDYSLLKRGKQNNYFARKPIIFFKKSRNCKFKFLKRSEHENSRLEEAAKKRKELKVCIKNHSEYLTPIKLKARKKKCNDKSNKLKNLSTKDYILMMKKNCTFEESEEKEQWEEISLNDSEKDEE</sequence>
<gene>
    <name evidence="1" type="ORF">TUBRATIS_15800</name>
</gene>
<dbReference type="VEuPathDB" id="MicrosporidiaDB:TUBRATIS_15800"/>
<name>A0A437AL55_9MICR</name>
<evidence type="ECO:0000313" key="2">
    <source>
        <dbReference type="Proteomes" id="UP000282876"/>
    </source>
</evidence>
<organism evidence="1 2">
    <name type="scientific">Tubulinosema ratisbonensis</name>
    <dbReference type="NCBI Taxonomy" id="291195"/>
    <lineage>
        <taxon>Eukaryota</taxon>
        <taxon>Fungi</taxon>
        <taxon>Fungi incertae sedis</taxon>
        <taxon>Microsporidia</taxon>
        <taxon>Tubulinosematoidea</taxon>
        <taxon>Tubulinosematidae</taxon>
        <taxon>Tubulinosema</taxon>
    </lineage>
</organism>
<proteinExistence type="predicted"/>
<accession>A0A437AL55</accession>